<feature type="region of interest" description="Disordered" evidence="1">
    <location>
        <begin position="78"/>
        <end position="112"/>
    </location>
</feature>
<dbReference type="RefSeq" id="WP_055267285.1">
    <property type="nucleotide sequence ID" value="NZ_CABIXQ010000020.1"/>
</dbReference>
<evidence type="ECO:0000313" key="2">
    <source>
        <dbReference type="EMBL" id="CUO93732.1"/>
    </source>
</evidence>
<dbReference type="AlphaFoldDB" id="A0A174J1U9"/>
<reference evidence="2 3" key="1">
    <citation type="submission" date="2015-09" db="EMBL/GenBank/DDBJ databases">
        <authorList>
            <consortium name="Pathogen Informatics"/>
        </authorList>
    </citation>
    <scope>NUCLEOTIDE SEQUENCE [LARGE SCALE GENOMIC DNA]</scope>
    <source>
        <strain evidence="2 3">2789STDY5834856</strain>
    </source>
</reference>
<accession>A0A174J1U9</accession>
<dbReference type="Proteomes" id="UP000095594">
    <property type="component" value="Unassembled WGS sequence"/>
</dbReference>
<feature type="compositionally biased region" description="Low complexity" evidence="1">
    <location>
        <begin position="13"/>
        <end position="32"/>
    </location>
</feature>
<name>A0A174J1U9_9CLOT</name>
<proteinExistence type="predicted"/>
<sequence>MSKKRHRKRQEVSSTNNSNNNNNRQQQMNYNNPFGINPNQLLSMFGNIDMNQINSMLQSMGADGFDFNNFNLGSLQNLMNGMGRSPAQQQGQQNSKQSQTNAQSNNRVDNQNQSFDDLKDLEYEDDNIQLLNSFRNIVGEEKKEFIDKIIKLYNDGAFED</sequence>
<dbReference type="EMBL" id="CYZX01000020">
    <property type="protein sequence ID" value="CUO93732.1"/>
    <property type="molecule type" value="Genomic_DNA"/>
</dbReference>
<feature type="compositionally biased region" description="Polar residues" evidence="1">
    <location>
        <begin position="100"/>
        <end position="112"/>
    </location>
</feature>
<evidence type="ECO:0000313" key="3">
    <source>
        <dbReference type="Proteomes" id="UP000095594"/>
    </source>
</evidence>
<evidence type="ECO:0000256" key="1">
    <source>
        <dbReference type="SAM" id="MobiDB-lite"/>
    </source>
</evidence>
<feature type="compositionally biased region" description="Low complexity" evidence="1">
    <location>
        <begin position="88"/>
        <end position="99"/>
    </location>
</feature>
<dbReference type="OrthoDB" id="1933760at2"/>
<organism evidence="2 3">
    <name type="scientific">Clostridium disporicum</name>
    <dbReference type="NCBI Taxonomy" id="84024"/>
    <lineage>
        <taxon>Bacteria</taxon>
        <taxon>Bacillati</taxon>
        <taxon>Bacillota</taxon>
        <taxon>Clostridia</taxon>
        <taxon>Eubacteriales</taxon>
        <taxon>Clostridiaceae</taxon>
        <taxon>Clostridium</taxon>
    </lineage>
</organism>
<feature type="region of interest" description="Disordered" evidence="1">
    <location>
        <begin position="1"/>
        <end position="35"/>
    </location>
</feature>
<protein>
    <submittedName>
        <fullName evidence="2">Uncharacterized protein</fullName>
    </submittedName>
</protein>
<gene>
    <name evidence="2" type="ORF">ERS852471_02646</name>
</gene>